<dbReference type="InterPro" id="IPR012223">
    <property type="entry name" value="TEII"/>
</dbReference>
<evidence type="ECO:0000313" key="4">
    <source>
        <dbReference type="Proteomes" id="UP000185781"/>
    </source>
</evidence>
<gene>
    <name evidence="3" type="ORF">SAMN05421785_1089</name>
</gene>
<sequence>MNKQLFLLHFAGGNKYSYNFLQKTIASDIEFIPIELPGRGERFNESLITDKKEAINDLFLQIKSKRNGSPFIILGHSMGALLGLSVTRLLEEGNDIPEFLIVSGNPGPMEDHKIPIRYNLDDNSFKEKISEMGGIPVEILENQDAFAFFAKIMRADFECIEKEQGIENDIVIKAPIYAMMGSAESLNTKIENWRRFTDSQFYHLILPGNHFFIHHHSNEIGKIINYCFKIKESNYVKNKN</sequence>
<accession>A0A1N7PXV9</accession>
<name>A0A1N7PXV9_9FLAO</name>
<dbReference type="InterPro" id="IPR001031">
    <property type="entry name" value="Thioesterase"/>
</dbReference>
<dbReference type="EMBL" id="FTOV01000008">
    <property type="protein sequence ID" value="SIT15426.1"/>
    <property type="molecule type" value="Genomic_DNA"/>
</dbReference>
<dbReference type="Pfam" id="PF00975">
    <property type="entry name" value="Thioesterase"/>
    <property type="match status" value="1"/>
</dbReference>
<dbReference type="InterPro" id="IPR029058">
    <property type="entry name" value="AB_hydrolase_fold"/>
</dbReference>
<comment type="similarity">
    <text evidence="1">Belongs to the thioesterase family.</text>
</comment>
<dbReference type="PANTHER" id="PTHR11487">
    <property type="entry name" value="THIOESTERASE"/>
    <property type="match status" value="1"/>
</dbReference>
<evidence type="ECO:0000256" key="1">
    <source>
        <dbReference type="ARBA" id="ARBA00007169"/>
    </source>
</evidence>
<protein>
    <submittedName>
        <fullName evidence="3">Surfactin synthase thioesterase subunit</fullName>
    </submittedName>
</protein>
<dbReference type="AlphaFoldDB" id="A0A1N7PXV9"/>
<dbReference type="PANTHER" id="PTHR11487:SF0">
    <property type="entry name" value="S-ACYL FATTY ACID SYNTHASE THIOESTERASE, MEDIUM CHAIN"/>
    <property type="match status" value="1"/>
</dbReference>
<reference evidence="3 4" key="1">
    <citation type="submission" date="2017-01" db="EMBL/GenBank/DDBJ databases">
        <authorList>
            <person name="Mah S.A."/>
            <person name="Swanson W.J."/>
            <person name="Moy G.W."/>
            <person name="Vacquier V.D."/>
        </authorList>
    </citation>
    <scope>NUCLEOTIDE SEQUENCE [LARGE SCALE GENOMIC DNA]</scope>
    <source>
        <strain evidence="3 4">DSM 18014</strain>
    </source>
</reference>
<organism evidence="3 4">
    <name type="scientific">Chryseobacterium gambrini</name>
    <dbReference type="NCBI Taxonomy" id="373672"/>
    <lineage>
        <taxon>Bacteria</taxon>
        <taxon>Pseudomonadati</taxon>
        <taxon>Bacteroidota</taxon>
        <taxon>Flavobacteriia</taxon>
        <taxon>Flavobacteriales</taxon>
        <taxon>Weeksellaceae</taxon>
        <taxon>Chryseobacterium group</taxon>
        <taxon>Chryseobacterium</taxon>
    </lineage>
</organism>
<dbReference type="Gene3D" id="3.40.50.1820">
    <property type="entry name" value="alpha/beta hydrolase"/>
    <property type="match status" value="1"/>
</dbReference>
<dbReference type="SUPFAM" id="SSF53474">
    <property type="entry name" value="alpha/beta-Hydrolases"/>
    <property type="match status" value="1"/>
</dbReference>
<feature type="domain" description="Thioesterase" evidence="2">
    <location>
        <begin position="4"/>
        <end position="224"/>
    </location>
</feature>
<proteinExistence type="inferred from homology"/>
<dbReference type="Proteomes" id="UP000185781">
    <property type="component" value="Unassembled WGS sequence"/>
</dbReference>
<evidence type="ECO:0000313" key="3">
    <source>
        <dbReference type="EMBL" id="SIT15426.1"/>
    </source>
</evidence>
<dbReference type="RefSeq" id="WP_076394157.1">
    <property type="nucleotide sequence ID" value="NZ_FTOV01000008.1"/>
</dbReference>
<dbReference type="OrthoDB" id="2213423at2"/>
<evidence type="ECO:0000259" key="2">
    <source>
        <dbReference type="Pfam" id="PF00975"/>
    </source>
</evidence>
<dbReference type="GO" id="GO:0008610">
    <property type="term" value="P:lipid biosynthetic process"/>
    <property type="evidence" value="ECO:0007669"/>
    <property type="project" value="TreeGrafter"/>
</dbReference>
<dbReference type="STRING" id="373672.SAMN05421785_1089"/>